<feature type="domain" description="DUF397" evidence="1">
    <location>
        <begin position="36"/>
        <end position="77"/>
    </location>
</feature>
<dbReference type="Pfam" id="PF04149">
    <property type="entry name" value="DUF397"/>
    <property type="match status" value="1"/>
</dbReference>
<comment type="caution">
    <text evidence="2">The sequence shown here is derived from an EMBL/GenBank/DDBJ whole genome shotgun (WGS) entry which is preliminary data.</text>
</comment>
<evidence type="ECO:0000313" key="3">
    <source>
        <dbReference type="Proteomes" id="UP000230906"/>
    </source>
</evidence>
<proteinExistence type="predicted"/>
<dbReference type="AlphaFoldDB" id="A0A2H0RG51"/>
<protein>
    <recommendedName>
        <fullName evidence="1">DUF397 domain-containing protein</fullName>
    </recommendedName>
</protein>
<accession>A0A2H0RG51</accession>
<dbReference type="EMBL" id="PCYJ01000021">
    <property type="protein sequence ID" value="PIR45447.1"/>
    <property type="molecule type" value="Genomic_DNA"/>
</dbReference>
<dbReference type="Proteomes" id="UP000230906">
    <property type="component" value="Unassembled WGS sequence"/>
</dbReference>
<organism evidence="2 3">
    <name type="scientific">Candidatus Vogelbacteria bacterium CG10_big_fil_rev_8_21_14_0_10_50_13</name>
    <dbReference type="NCBI Taxonomy" id="1975044"/>
    <lineage>
        <taxon>Bacteria</taxon>
        <taxon>Candidatus Vogeliibacteriota</taxon>
    </lineage>
</organism>
<dbReference type="InterPro" id="IPR007278">
    <property type="entry name" value="DUF397"/>
</dbReference>
<evidence type="ECO:0000259" key="1">
    <source>
        <dbReference type="Pfam" id="PF04149"/>
    </source>
</evidence>
<reference evidence="2 3" key="1">
    <citation type="submission" date="2017-09" db="EMBL/GenBank/DDBJ databases">
        <title>Depth-based differentiation of microbial function through sediment-hosted aquifers and enrichment of novel symbionts in the deep terrestrial subsurface.</title>
        <authorList>
            <person name="Probst A.J."/>
            <person name="Ladd B."/>
            <person name="Jarett J.K."/>
            <person name="Geller-Mcgrath D.E."/>
            <person name="Sieber C.M."/>
            <person name="Emerson J.B."/>
            <person name="Anantharaman K."/>
            <person name="Thomas B.C."/>
            <person name="Malmstrom R."/>
            <person name="Stieglmeier M."/>
            <person name="Klingl A."/>
            <person name="Woyke T."/>
            <person name="Ryan C.M."/>
            <person name="Banfield J.F."/>
        </authorList>
    </citation>
    <scope>NUCLEOTIDE SEQUENCE [LARGE SCALE GENOMIC DNA]</scope>
    <source>
        <strain evidence="2">CG10_big_fil_rev_8_21_14_0_10_50_13</strain>
    </source>
</reference>
<evidence type="ECO:0000313" key="2">
    <source>
        <dbReference type="EMBL" id="PIR45447.1"/>
    </source>
</evidence>
<gene>
    <name evidence="2" type="ORF">COV09_01415</name>
</gene>
<name>A0A2H0RG51_9BACT</name>
<sequence length="83" mass="9514">MVDRFGNGCVFTENERGQKIDEEGFATSSVTYITNRRTCVSVKIENKDVKVRNTEDPTKKTLSFNHQEWTAFIEGAKNGEFDF</sequence>